<sequence>MAKSEIDDIFAAKGKAKPDRLAASSSAVQEKKKKKKKKSKDAAKADEPPADDDDTSKSSSKRRIPETVVDTSAKLEAQPAKRAKVEKTAGPSDAPKKKKTKKEDKDEETEFRESRGTGPRRRTEEGFAIYKEDELGMSHEGGGASNVFVLPFDSSIPLQIHHYVLSTVNAASNITTVSIPPFAASHSNGVLYAKRIRGHTRSAFIMMWHYRADPISDYPVVPVHYNHMRSNIMSKMASPDNPPLYSVEEPSATAVDGSGPQILIVPISNSNSVQFQKGFLGADGETAAVEGELLMKGIGAGRWEKVTETAFGSTIELGAREITLLESSSVPDSQWPSSIPFAVPLTADAPQCVHTPHSSLSYTLTSTLHSATSSQPNIVKSLTIHTRRYTPHTLQLELAPRTVKADLPTPVEVQVPRTRYKAGEPIPLYVTVPPPTRELVVDLGLRLRNVKAELVRIVKVLQPGNDDAQDSTDEEDDEDGEGESDPSTDKSTQADAPTTSDRGAPYRGSMHKTVIAKSGAPCRFHSTRPIRLRLILHHAHTYTSSSPSQTSSDLAAGFDTDAACASITQATLLHSVSFRLRTQVAFVDMSTHTERVSTMSIPITLLPPSAPLPEVDDAISDQYHKKHDRPPARTVRLDDTDDHAPGYDVGVAGPSGLSAGAPPPFEEREAPPPFFSTEAEASTSSRLPTFLESERDLFVAPMDDDPSLSPLLAPPIPEVFPGEGTLFGFSPSEQFDGHAEDLRRPHSPPPTMEEASRDPDVTGLTVLEEPERAMEALGLALEQHEEASRGELPPPPPPALDDPSDPPPSIDSDYRSAAIPTQDGPRSHSAVPTYEHPPPGLGNTPATAVSTNTPATDEHAPPPYLVPENVAGNEHTTGPPPYIDVMPDQH</sequence>
<feature type="region of interest" description="Disordered" evidence="1">
    <location>
        <begin position="464"/>
        <end position="507"/>
    </location>
</feature>
<feature type="compositionally biased region" description="Basic and acidic residues" evidence="1">
    <location>
        <begin position="629"/>
        <end position="645"/>
    </location>
</feature>
<dbReference type="InParanoid" id="A0A165VXP1"/>
<feature type="region of interest" description="Disordered" evidence="1">
    <location>
        <begin position="623"/>
        <end position="672"/>
    </location>
</feature>
<dbReference type="PANTHER" id="PTHR34066:SF1">
    <property type="entry name" value="DUF1764 FAMILY PROTEIN"/>
    <property type="match status" value="1"/>
</dbReference>
<accession>A0A165VXP1</accession>
<dbReference type="PANTHER" id="PTHR34066">
    <property type="entry name" value="GROWTH FACTOR 2"/>
    <property type="match status" value="1"/>
</dbReference>
<feature type="compositionally biased region" description="Acidic residues" evidence="1">
    <location>
        <begin position="467"/>
        <end position="486"/>
    </location>
</feature>
<gene>
    <name evidence="2" type="ORF">NEOLEDRAFT_1165871</name>
</gene>
<keyword evidence="3" id="KW-1185">Reference proteome</keyword>
<feature type="region of interest" description="Disordered" evidence="1">
    <location>
        <begin position="1"/>
        <end position="124"/>
    </location>
</feature>
<dbReference type="Pfam" id="PF08576">
    <property type="entry name" value="DUF1764"/>
    <property type="match status" value="1"/>
</dbReference>
<feature type="compositionally biased region" description="Low complexity" evidence="1">
    <location>
        <begin position="649"/>
        <end position="660"/>
    </location>
</feature>
<feature type="region of interest" description="Disordered" evidence="1">
    <location>
        <begin position="729"/>
        <end position="890"/>
    </location>
</feature>
<proteinExistence type="predicted"/>
<evidence type="ECO:0000313" key="2">
    <source>
        <dbReference type="EMBL" id="KZT30350.1"/>
    </source>
</evidence>
<protein>
    <submittedName>
        <fullName evidence="2">Uncharacterized protein</fullName>
    </submittedName>
</protein>
<name>A0A165VXP1_9AGAM</name>
<feature type="compositionally biased region" description="Basic and acidic residues" evidence="1">
    <location>
        <begin position="735"/>
        <end position="744"/>
    </location>
</feature>
<feature type="compositionally biased region" description="Polar residues" evidence="1">
    <location>
        <begin position="844"/>
        <end position="855"/>
    </location>
</feature>
<feature type="compositionally biased region" description="Pro residues" evidence="1">
    <location>
        <begin position="792"/>
        <end position="809"/>
    </location>
</feature>
<feature type="compositionally biased region" description="Polar residues" evidence="1">
    <location>
        <begin position="490"/>
        <end position="501"/>
    </location>
</feature>
<organism evidence="2 3">
    <name type="scientific">Neolentinus lepideus HHB14362 ss-1</name>
    <dbReference type="NCBI Taxonomy" id="1314782"/>
    <lineage>
        <taxon>Eukaryota</taxon>
        <taxon>Fungi</taxon>
        <taxon>Dikarya</taxon>
        <taxon>Basidiomycota</taxon>
        <taxon>Agaricomycotina</taxon>
        <taxon>Agaricomycetes</taxon>
        <taxon>Gloeophyllales</taxon>
        <taxon>Gloeophyllaceae</taxon>
        <taxon>Neolentinus</taxon>
    </lineage>
</organism>
<dbReference type="STRING" id="1314782.A0A165VXP1"/>
<dbReference type="OrthoDB" id="3357813at2759"/>
<reference evidence="2 3" key="1">
    <citation type="journal article" date="2016" name="Mol. Biol. Evol.">
        <title>Comparative Genomics of Early-Diverging Mushroom-Forming Fungi Provides Insights into the Origins of Lignocellulose Decay Capabilities.</title>
        <authorList>
            <person name="Nagy L.G."/>
            <person name="Riley R."/>
            <person name="Tritt A."/>
            <person name="Adam C."/>
            <person name="Daum C."/>
            <person name="Floudas D."/>
            <person name="Sun H."/>
            <person name="Yadav J.S."/>
            <person name="Pangilinan J."/>
            <person name="Larsson K.H."/>
            <person name="Matsuura K."/>
            <person name="Barry K."/>
            <person name="Labutti K."/>
            <person name="Kuo R."/>
            <person name="Ohm R.A."/>
            <person name="Bhattacharya S.S."/>
            <person name="Shirouzu T."/>
            <person name="Yoshinaga Y."/>
            <person name="Martin F.M."/>
            <person name="Grigoriev I.V."/>
            <person name="Hibbett D.S."/>
        </authorList>
    </citation>
    <scope>NUCLEOTIDE SEQUENCE [LARGE SCALE GENOMIC DNA]</scope>
    <source>
        <strain evidence="2 3">HHB14362 ss-1</strain>
    </source>
</reference>
<dbReference type="EMBL" id="KV425551">
    <property type="protein sequence ID" value="KZT30350.1"/>
    <property type="molecule type" value="Genomic_DNA"/>
</dbReference>
<dbReference type="Proteomes" id="UP000076761">
    <property type="component" value="Unassembled WGS sequence"/>
</dbReference>
<evidence type="ECO:0000313" key="3">
    <source>
        <dbReference type="Proteomes" id="UP000076761"/>
    </source>
</evidence>
<feature type="compositionally biased region" description="Basic and acidic residues" evidence="1">
    <location>
        <begin position="111"/>
        <end position="124"/>
    </location>
</feature>
<dbReference type="AlphaFoldDB" id="A0A165VXP1"/>
<evidence type="ECO:0000256" key="1">
    <source>
        <dbReference type="SAM" id="MobiDB-lite"/>
    </source>
</evidence>
<dbReference type="InterPro" id="IPR013885">
    <property type="entry name" value="DUF1764_euk"/>
</dbReference>